<evidence type="ECO:0000313" key="5">
    <source>
        <dbReference type="Proteomes" id="UP000541969"/>
    </source>
</evidence>
<proteinExistence type="predicted"/>
<dbReference type="InterPro" id="IPR028098">
    <property type="entry name" value="Glyco_trans_4-like_N"/>
</dbReference>
<keyword evidence="5" id="KW-1185">Reference proteome</keyword>
<dbReference type="PANTHER" id="PTHR45947:SF3">
    <property type="entry name" value="SULFOQUINOVOSYL TRANSFERASE SQD2"/>
    <property type="match status" value="1"/>
</dbReference>
<dbReference type="Pfam" id="PF13692">
    <property type="entry name" value="Glyco_trans_1_4"/>
    <property type="match status" value="1"/>
</dbReference>
<reference evidence="4 5" key="1">
    <citation type="submission" date="2020-07" db="EMBL/GenBank/DDBJ databases">
        <title>Sequencing the genomes of 1000 actinobacteria strains.</title>
        <authorList>
            <person name="Klenk H.-P."/>
        </authorList>
    </citation>
    <scope>NUCLEOTIDE SEQUENCE [LARGE SCALE GENOMIC DNA]</scope>
    <source>
        <strain evidence="4 5">DSM 104001</strain>
    </source>
</reference>
<sequence length="373" mass="40842">MELESGRPRVLHVTSAWGAGVQTALIEYARQGRGYEHHLVHSLDNEFLIDSELDGVFASRVAAPSGYSSLVRTARREIRQVNPDVLHLHSAVAGGLGRIFLAGGRARPAIVYSPHAYLFERAYLARPVRSGVRACEMLLARRTDLTVGVSPYEVRLAESLGSKARYVPNIVTDAPQEARWLGAEAGNSEGLPQITTIGRLMPQKDPDFFLATIEEARKEGLQARWTWIGTGNEQDVGRLRTAGVEVTGWLSRAKTFEILCRSACYVHTAAWEGSPMSILEAATVGVPIVARSIPAIVSLGMPDRFSTPASLARGVIDVVSGRRIPTPPRVGDQNDQARALRLAYTEAVRQVEIRQTRAKSYGRHVGMDLDESK</sequence>
<evidence type="ECO:0000259" key="3">
    <source>
        <dbReference type="Pfam" id="PF13439"/>
    </source>
</evidence>
<dbReference type="AlphaFoldDB" id="A0A853CHW0"/>
<evidence type="ECO:0000313" key="4">
    <source>
        <dbReference type="EMBL" id="NYJ05858.1"/>
    </source>
</evidence>
<protein>
    <submittedName>
        <fullName evidence="4">Glycosyltransferase involved in cell wall biosynthesis</fullName>
    </submittedName>
</protein>
<evidence type="ECO:0000256" key="1">
    <source>
        <dbReference type="ARBA" id="ARBA00022676"/>
    </source>
</evidence>
<dbReference type="GO" id="GO:0016757">
    <property type="term" value="F:glycosyltransferase activity"/>
    <property type="evidence" value="ECO:0007669"/>
    <property type="project" value="UniProtKB-KW"/>
</dbReference>
<dbReference type="GO" id="GO:1901137">
    <property type="term" value="P:carbohydrate derivative biosynthetic process"/>
    <property type="evidence" value="ECO:0007669"/>
    <property type="project" value="UniProtKB-ARBA"/>
</dbReference>
<gene>
    <name evidence="4" type="ORF">GGQ55_002136</name>
</gene>
<keyword evidence="2 4" id="KW-0808">Transferase</keyword>
<dbReference type="Pfam" id="PF13439">
    <property type="entry name" value="Glyco_transf_4"/>
    <property type="match status" value="1"/>
</dbReference>
<accession>A0A853CHW0</accession>
<keyword evidence="1" id="KW-0328">Glycosyltransferase</keyword>
<dbReference type="Proteomes" id="UP000541969">
    <property type="component" value="Unassembled WGS sequence"/>
</dbReference>
<organism evidence="4 5">
    <name type="scientific">Petropleomorpha daqingensis</name>
    <dbReference type="NCBI Taxonomy" id="2026353"/>
    <lineage>
        <taxon>Bacteria</taxon>
        <taxon>Bacillati</taxon>
        <taxon>Actinomycetota</taxon>
        <taxon>Actinomycetes</taxon>
        <taxon>Geodermatophilales</taxon>
        <taxon>Geodermatophilaceae</taxon>
        <taxon>Petropleomorpha</taxon>
    </lineage>
</organism>
<comment type="caution">
    <text evidence="4">The sequence shown here is derived from an EMBL/GenBank/DDBJ whole genome shotgun (WGS) entry which is preliminary data.</text>
</comment>
<dbReference type="SUPFAM" id="SSF53756">
    <property type="entry name" value="UDP-Glycosyltransferase/glycogen phosphorylase"/>
    <property type="match status" value="1"/>
</dbReference>
<name>A0A853CHW0_9ACTN</name>
<feature type="domain" description="Glycosyltransferase subfamily 4-like N-terminal" evidence="3">
    <location>
        <begin position="25"/>
        <end position="171"/>
    </location>
</feature>
<dbReference type="EMBL" id="JACBZT010000001">
    <property type="protein sequence ID" value="NYJ05858.1"/>
    <property type="molecule type" value="Genomic_DNA"/>
</dbReference>
<dbReference type="InterPro" id="IPR050194">
    <property type="entry name" value="Glycosyltransferase_grp1"/>
</dbReference>
<evidence type="ECO:0000256" key="2">
    <source>
        <dbReference type="ARBA" id="ARBA00022679"/>
    </source>
</evidence>
<dbReference type="Gene3D" id="3.40.50.2000">
    <property type="entry name" value="Glycogen Phosphorylase B"/>
    <property type="match status" value="2"/>
</dbReference>
<dbReference type="PANTHER" id="PTHR45947">
    <property type="entry name" value="SULFOQUINOVOSYL TRANSFERASE SQD2"/>
    <property type="match status" value="1"/>
</dbReference>